<comment type="caution">
    <text evidence="4">The sequence shown here is derived from an EMBL/GenBank/DDBJ whole genome shotgun (WGS) entry which is preliminary data.</text>
</comment>
<dbReference type="EMBL" id="NVMD01000002">
    <property type="protein sequence ID" value="PED16458.1"/>
    <property type="molecule type" value="Genomic_DNA"/>
</dbReference>
<evidence type="ECO:0000313" key="5">
    <source>
        <dbReference type="EMBL" id="PGZ05032.1"/>
    </source>
</evidence>
<gene>
    <name evidence="5" type="ORF">COE48_05460</name>
    <name evidence="4" type="ORF">CON01_00995</name>
</gene>
<feature type="coiled-coil region" evidence="1">
    <location>
        <begin position="87"/>
        <end position="114"/>
    </location>
</feature>
<dbReference type="Pfam" id="PF20712">
    <property type="entry name" value="CyanoTRADDas_TM"/>
    <property type="match status" value="1"/>
</dbReference>
<keyword evidence="2" id="KW-1133">Transmembrane helix</keyword>
<sequence length="252" mass="28721">MNPRFITGTAILLFELIIDSLREKKKIRISSLVLSLVTLVISVFTLIFFRGNLKDYEFGVSIFISLCSFVILSASLLAFSKDPVNLKNPLDIELEKLSEEREQLKAKVQDKGVEVKNNVFNTIQLNLNQTTEYYTINKSQAKQSFRASIFAIVIGLTTLVVGIWFMFYKENITMATISAISSVLLEAIGGMYFYVYKKSLEQLNFFYDKLEKTQDTMVAIELTNNISDDAKKMELQEKVILNLIERSSSNVK</sequence>
<evidence type="ECO:0000313" key="4">
    <source>
        <dbReference type="EMBL" id="PED16458.1"/>
    </source>
</evidence>
<dbReference type="InterPro" id="IPR048567">
    <property type="entry name" value="CyanoTRADDas_TM"/>
</dbReference>
<evidence type="ECO:0000256" key="2">
    <source>
        <dbReference type="SAM" id="Phobius"/>
    </source>
</evidence>
<accession>A0A9X6U4Y1</accession>
<keyword evidence="1" id="KW-0175">Coiled coil</keyword>
<reference evidence="6 7" key="1">
    <citation type="submission" date="2017-09" db="EMBL/GenBank/DDBJ databases">
        <title>Large-scale bioinformatics analysis of Bacillus genomes uncovers conserved roles of natural products in bacterial physiology.</title>
        <authorList>
            <consortium name="Agbiome Team Llc"/>
            <person name="Bleich R.M."/>
            <person name="Grubbs K.J."/>
            <person name="Santa Maria K.C."/>
            <person name="Allen S.E."/>
            <person name="Farag S."/>
            <person name="Shank E.A."/>
            <person name="Bowers A."/>
        </authorList>
    </citation>
    <scope>NUCLEOTIDE SEQUENCE [LARGE SCALE GENOMIC DNA]</scope>
    <source>
        <strain evidence="5 7">AFS030179</strain>
        <strain evidence="4 6">AFS094940</strain>
    </source>
</reference>
<feature type="domain" description="Cyanobacterial TRADD-N associated 2 transmembrane" evidence="3">
    <location>
        <begin position="137"/>
        <end position="203"/>
    </location>
</feature>
<name>A0A9X6U4Y1_BACTU</name>
<keyword evidence="2" id="KW-0472">Membrane</keyword>
<evidence type="ECO:0000313" key="7">
    <source>
        <dbReference type="Proteomes" id="UP000223445"/>
    </source>
</evidence>
<feature type="transmembrane region" description="Helical" evidence="2">
    <location>
        <begin position="32"/>
        <end position="52"/>
    </location>
</feature>
<feature type="transmembrane region" description="Helical" evidence="2">
    <location>
        <begin position="173"/>
        <end position="195"/>
    </location>
</feature>
<evidence type="ECO:0000256" key="1">
    <source>
        <dbReference type="SAM" id="Coils"/>
    </source>
</evidence>
<dbReference type="Proteomes" id="UP000220127">
    <property type="component" value="Unassembled WGS sequence"/>
</dbReference>
<organism evidence="4 6">
    <name type="scientific">Bacillus thuringiensis</name>
    <dbReference type="NCBI Taxonomy" id="1428"/>
    <lineage>
        <taxon>Bacteria</taxon>
        <taxon>Bacillati</taxon>
        <taxon>Bacillota</taxon>
        <taxon>Bacilli</taxon>
        <taxon>Bacillales</taxon>
        <taxon>Bacillaceae</taxon>
        <taxon>Bacillus</taxon>
        <taxon>Bacillus cereus group</taxon>
    </lineage>
</organism>
<dbReference type="EMBL" id="NUPM01000005">
    <property type="protein sequence ID" value="PGZ05032.1"/>
    <property type="molecule type" value="Genomic_DNA"/>
</dbReference>
<proteinExistence type="predicted"/>
<keyword evidence="2" id="KW-0812">Transmembrane</keyword>
<evidence type="ECO:0000313" key="6">
    <source>
        <dbReference type="Proteomes" id="UP000220127"/>
    </source>
</evidence>
<dbReference type="RefSeq" id="WP_097877116.1">
    <property type="nucleotide sequence ID" value="NZ_JBALLD010000003.1"/>
</dbReference>
<feature type="transmembrane region" description="Helical" evidence="2">
    <location>
        <begin position="147"/>
        <end position="167"/>
    </location>
</feature>
<feature type="transmembrane region" description="Helical" evidence="2">
    <location>
        <begin position="58"/>
        <end position="79"/>
    </location>
</feature>
<dbReference type="AlphaFoldDB" id="A0A9X6U4Y1"/>
<protein>
    <recommendedName>
        <fullName evidence="3">Cyanobacterial TRADD-N associated 2 transmembrane domain-containing protein</fullName>
    </recommendedName>
</protein>
<dbReference type="Proteomes" id="UP000223445">
    <property type="component" value="Unassembled WGS sequence"/>
</dbReference>
<evidence type="ECO:0000259" key="3">
    <source>
        <dbReference type="Pfam" id="PF20712"/>
    </source>
</evidence>